<dbReference type="Proteomes" id="UP001595555">
    <property type="component" value="Unassembled WGS sequence"/>
</dbReference>
<dbReference type="InterPro" id="IPR024445">
    <property type="entry name" value="Tnp_ISXO2-like"/>
</dbReference>
<dbReference type="EMBL" id="JBHRTF010000004">
    <property type="protein sequence ID" value="MFC3115747.1"/>
    <property type="molecule type" value="Genomic_DNA"/>
</dbReference>
<dbReference type="InterPro" id="IPR024442">
    <property type="entry name" value="Transposase_Zn_ribbon"/>
</dbReference>
<protein>
    <submittedName>
        <fullName evidence="2">IS1595 family transposase</fullName>
    </submittedName>
</protein>
<sequence>MRQTGTVLRRRKADPMGQHWLLSRAVRDLSLIDIADMSEQDAFIFFRKQRWGVKDEQSCPTCGVLDSHYFRKTRFQWRCKHCDAYFSVTTKTPLADHKLSFKKMLLMLFEFTASPNGISASSLSRKLGVTYKTAWVFCHKLRESITRAIDNAPFSGEIHVDGGHFGGKPRSGQFRHKAKPEDIANKIKLGKSQGAKRSSQSRANFNRKKRNRRIVMVIREVVPGLGGVKTRCLLSLSEDEKTAKHIAQNYIKKGSLVRTDESPAYTSYSMYFTHETVEHSKEYSTVNGVNNNQAESFFSRLRRSEYGVFHRMMAKYMIDYANEMAWREDCRKKTEKERLSDLLGKTLSAGLSKWWRGYWQGAKRNDEMRVPID</sequence>
<reference evidence="3" key="1">
    <citation type="journal article" date="2019" name="Int. J. Syst. Evol. Microbiol.">
        <title>The Global Catalogue of Microorganisms (GCM) 10K type strain sequencing project: providing services to taxonomists for standard genome sequencing and annotation.</title>
        <authorList>
            <consortium name="The Broad Institute Genomics Platform"/>
            <consortium name="The Broad Institute Genome Sequencing Center for Infectious Disease"/>
            <person name="Wu L."/>
            <person name="Ma J."/>
        </authorList>
    </citation>
    <scope>NUCLEOTIDE SEQUENCE [LARGE SCALE GENOMIC DNA]</scope>
    <source>
        <strain evidence="3">KCTC 52237</strain>
    </source>
</reference>
<name>A0ABV7FHW4_9GAMM</name>
<evidence type="ECO:0000313" key="3">
    <source>
        <dbReference type="Proteomes" id="UP001595555"/>
    </source>
</evidence>
<keyword evidence="3" id="KW-1185">Reference proteome</keyword>
<gene>
    <name evidence="2" type="ORF">ACFODX_09285</name>
</gene>
<dbReference type="RefSeq" id="WP_378118368.1">
    <property type="nucleotide sequence ID" value="NZ_JBHRTF010000004.1"/>
</dbReference>
<evidence type="ECO:0000313" key="2">
    <source>
        <dbReference type="EMBL" id="MFC3115747.1"/>
    </source>
</evidence>
<dbReference type="NCBIfam" id="NF033547">
    <property type="entry name" value="transpos_IS1595"/>
    <property type="match status" value="1"/>
</dbReference>
<dbReference type="Pfam" id="PF12762">
    <property type="entry name" value="DDE_Tnp_IS1595"/>
    <property type="match status" value="1"/>
</dbReference>
<dbReference type="SMART" id="SM01126">
    <property type="entry name" value="DDE_Tnp_IS1595"/>
    <property type="match status" value="1"/>
</dbReference>
<dbReference type="Pfam" id="PF12760">
    <property type="entry name" value="Zn_ribbon_IS1595"/>
    <property type="match status" value="1"/>
</dbReference>
<proteinExistence type="predicted"/>
<feature type="domain" description="ISXO2-like transposase" evidence="1">
    <location>
        <begin position="153"/>
        <end position="329"/>
    </location>
</feature>
<accession>A0ABV7FHW4</accession>
<evidence type="ECO:0000259" key="1">
    <source>
        <dbReference type="SMART" id="SM01126"/>
    </source>
</evidence>
<organism evidence="2 3">
    <name type="scientific">Cellvibrio fontiphilus</name>
    <dbReference type="NCBI Taxonomy" id="1815559"/>
    <lineage>
        <taxon>Bacteria</taxon>
        <taxon>Pseudomonadati</taxon>
        <taxon>Pseudomonadota</taxon>
        <taxon>Gammaproteobacteria</taxon>
        <taxon>Cellvibrionales</taxon>
        <taxon>Cellvibrionaceae</taxon>
        <taxon>Cellvibrio</taxon>
    </lineage>
</organism>
<comment type="caution">
    <text evidence="2">The sequence shown here is derived from an EMBL/GenBank/DDBJ whole genome shotgun (WGS) entry which is preliminary data.</text>
</comment>